<evidence type="ECO:0000313" key="2">
    <source>
        <dbReference type="Proteomes" id="UP000078124"/>
    </source>
</evidence>
<gene>
    <name evidence="1" type="ORF">SAMEA2273876_03280</name>
</gene>
<proteinExistence type="predicted"/>
<protein>
    <submittedName>
        <fullName evidence="1">Uncharacterized protein</fullName>
    </submittedName>
</protein>
<comment type="caution">
    <text evidence="1">The sequence shown here is derived from an EMBL/GenBank/DDBJ whole genome shotgun (WGS) entry which is preliminary data.</text>
</comment>
<dbReference type="Proteomes" id="UP000078124">
    <property type="component" value="Unassembled WGS sequence"/>
</dbReference>
<dbReference type="AlphaFoldDB" id="A0A8G2E7C4"/>
<organism evidence="1 2">
    <name type="scientific">Raoultella planticola</name>
    <name type="common">Klebsiella planticola</name>
    <dbReference type="NCBI Taxonomy" id="575"/>
    <lineage>
        <taxon>Bacteria</taxon>
        <taxon>Pseudomonadati</taxon>
        <taxon>Pseudomonadota</taxon>
        <taxon>Gammaproteobacteria</taxon>
        <taxon>Enterobacterales</taxon>
        <taxon>Enterobacteriaceae</taxon>
        <taxon>Klebsiella/Raoultella group</taxon>
        <taxon>Raoultella</taxon>
    </lineage>
</organism>
<reference evidence="1 2" key="1">
    <citation type="submission" date="2016-05" db="EMBL/GenBank/DDBJ databases">
        <authorList>
            <consortium name="Pathogen Informatics"/>
        </authorList>
    </citation>
    <scope>NUCLEOTIDE SEQUENCE [LARGE SCALE GENOMIC DNA]</scope>
    <source>
        <strain evidence="1 2">2880STDY5682802</strain>
    </source>
</reference>
<dbReference type="EMBL" id="FLAC01000012">
    <property type="protein sequence ID" value="SAP95279.1"/>
    <property type="molecule type" value="Genomic_DNA"/>
</dbReference>
<name>A0A8G2E7C4_RAOPL</name>
<sequence length="39" mass="4409">MDLNVFTTIGGNYKAFAGFIIKRFDNACHFLEQIKSLGK</sequence>
<evidence type="ECO:0000313" key="1">
    <source>
        <dbReference type="EMBL" id="SAP95279.1"/>
    </source>
</evidence>
<accession>A0A8G2E7C4</accession>